<dbReference type="OrthoDB" id="308644at2"/>
<dbReference type="SUPFAM" id="SSF54786">
    <property type="entry name" value="YcfA/nrd intein domain"/>
    <property type="match status" value="1"/>
</dbReference>
<proteinExistence type="predicted"/>
<accession>A0A502C9V8</accession>
<comment type="caution">
    <text evidence="1">The sequence shown here is derived from an EMBL/GenBank/DDBJ whole genome shotgun (WGS) entry which is preliminary data.</text>
</comment>
<dbReference type="Proteomes" id="UP000318413">
    <property type="component" value="Unassembled WGS sequence"/>
</dbReference>
<organism evidence="1 2">
    <name type="scientific">Sphingomonas oligophenolica</name>
    <dbReference type="NCBI Taxonomy" id="301154"/>
    <lineage>
        <taxon>Bacteria</taxon>
        <taxon>Pseudomonadati</taxon>
        <taxon>Pseudomonadota</taxon>
        <taxon>Alphaproteobacteria</taxon>
        <taxon>Sphingomonadales</taxon>
        <taxon>Sphingomonadaceae</taxon>
        <taxon>Sphingomonas</taxon>
    </lineage>
</organism>
<sequence length="82" mass="9131">MAGADKLLEAMRANPRDWRIGDIKRLCDAFGVTCSPPRKGSHYKVSHGTMPMILTIPAHRPIKPVYVRDLVAFVDAVREQSA</sequence>
<reference evidence="1 2" key="1">
    <citation type="journal article" date="2019" name="Environ. Microbiol.">
        <title>Species interactions and distinct microbial communities in high Arctic permafrost affected cryosols are associated with the CH4 and CO2 gas fluxes.</title>
        <authorList>
            <person name="Altshuler I."/>
            <person name="Hamel J."/>
            <person name="Turney S."/>
            <person name="Magnuson E."/>
            <person name="Levesque R."/>
            <person name="Greer C."/>
            <person name="Whyte L.G."/>
        </authorList>
    </citation>
    <scope>NUCLEOTIDE SEQUENCE [LARGE SCALE GENOMIC DNA]</scope>
    <source>
        <strain evidence="1 2">S5.1</strain>
    </source>
</reference>
<name>A0A502C9V8_9SPHN</name>
<protein>
    <submittedName>
        <fullName evidence="1">Type II toxin-antitoxin system HicA family toxin</fullName>
    </submittedName>
</protein>
<dbReference type="AlphaFoldDB" id="A0A502C9V8"/>
<dbReference type="EMBL" id="RCZK01000013">
    <property type="protein sequence ID" value="TPG09957.1"/>
    <property type="molecule type" value="Genomic_DNA"/>
</dbReference>
<keyword evidence="2" id="KW-1185">Reference proteome</keyword>
<evidence type="ECO:0000313" key="2">
    <source>
        <dbReference type="Proteomes" id="UP000318413"/>
    </source>
</evidence>
<evidence type="ECO:0000313" key="1">
    <source>
        <dbReference type="EMBL" id="TPG09957.1"/>
    </source>
</evidence>
<gene>
    <name evidence="1" type="ORF">EAH84_13310</name>
</gene>